<dbReference type="PANTHER" id="PTHR34875">
    <property type="entry name" value="UPF0237 PROTEIN MJ1558"/>
    <property type="match status" value="1"/>
</dbReference>
<dbReference type="InterPro" id="IPR022986">
    <property type="entry name" value="UPF0237_ACT"/>
</dbReference>
<evidence type="ECO:0000313" key="4">
    <source>
        <dbReference type="Proteomes" id="UP000033648"/>
    </source>
</evidence>
<feature type="domain" description="ACT" evidence="2">
    <location>
        <begin position="5"/>
        <end position="79"/>
    </location>
</feature>
<name>A0A0F4L1V5_9BIFI</name>
<organism evidence="3 4">
    <name type="scientific">Bifidobacterium asteroides</name>
    <dbReference type="NCBI Taxonomy" id="1684"/>
    <lineage>
        <taxon>Bacteria</taxon>
        <taxon>Bacillati</taxon>
        <taxon>Actinomycetota</taxon>
        <taxon>Actinomycetes</taxon>
        <taxon>Bifidobacteriales</taxon>
        <taxon>Bifidobacteriaceae</taxon>
        <taxon>Bifidobacterium</taxon>
    </lineage>
</organism>
<dbReference type="CDD" id="cd04872">
    <property type="entry name" value="ACT_1ZPV"/>
    <property type="match status" value="1"/>
</dbReference>
<evidence type="ECO:0000256" key="1">
    <source>
        <dbReference type="HAMAP-Rule" id="MF_01054"/>
    </source>
</evidence>
<dbReference type="PATRIC" id="fig|1684.4.peg.366"/>
<dbReference type="Proteomes" id="UP000033648">
    <property type="component" value="Unassembled WGS sequence"/>
</dbReference>
<proteinExistence type="inferred from homology"/>
<comment type="similarity">
    <text evidence="1">Belongs to the UPF0237 family.</text>
</comment>
<dbReference type="PANTHER" id="PTHR34875:SF6">
    <property type="entry name" value="UPF0237 PROTEIN MJ1558"/>
    <property type="match status" value="1"/>
</dbReference>
<sequence>MDKAIITVVGKDAIGIIGMVCTDLSQQGINVLDISQTILDGFFTMMMIVDCTSCRDDFDALSHRMESLGEEIGVSIRCQREEIFTRMHRV</sequence>
<dbReference type="PROSITE" id="PS51671">
    <property type="entry name" value="ACT"/>
    <property type="match status" value="1"/>
</dbReference>
<dbReference type="NCBIfam" id="NF001220">
    <property type="entry name" value="PRK00194.1"/>
    <property type="match status" value="1"/>
</dbReference>
<dbReference type="InterPro" id="IPR045865">
    <property type="entry name" value="ACT-like_dom_sf"/>
</dbReference>
<comment type="caution">
    <text evidence="3">The sequence shown here is derived from an EMBL/GenBank/DDBJ whole genome shotgun (WGS) entry which is preliminary data.</text>
</comment>
<accession>A0A0F4L1V5</accession>
<evidence type="ECO:0000313" key="3">
    <source>
        <dbReference type="EMBL" id="KJY52650.1"/>
    </source>
</evidence>
<dbReference type="OrthoDB" id="9803078at2"/>
<dbReference type="InterPro" id="IPR002912">
    <property type="entry name" value="ACT_dom"/>
</dbReference>
<dbReference type="Pfam" id="PF13740">
    <property type="entry name" value="ACT_6"/>
    <property type="match status" value="1"/>
</dbReference>
<gene>
    <name evidence="3" type="ORF">JF69_03440</name>
</gene>
<dbReference type="Gene3D" id="3.30.70.260">
    <property type="match status" value="1"/>
</dbReference>
<reference evidence="3 4" key="1">
    <citation type="submission" date="2014-12" db="EMBL/GenBank/DDBJ databases">
        <title>Comparative genomics of the lactic acid bacteria isolated from the honey bee gut.</title>
        <authorList>
            <person name="Ellegaard K.M."/>
            <person name="Tamarit D."/>
            <person name="Javelind E."/>
            <person name="Olofsson T."/>
            <person name="Andersson S.G."/>
            <person name="Vasquez A."/>
        </authorList>
    </citation>
    <scope>NUCLEOTIDE SEQUENCE [LARGE SCALE GENOMIC DNA]</scope>
    <source>
        <strain evidence="3 4">Bin2</strain>
    </source>
</reference>
<dbReference type="EMBL" id="JWME01000004">
    <property type="protein sequence ID" value="KJY52650.1"/>
    <property type="molecule type" value="Genomic_DNA"/>
</dbReference>
<dbReference type="InterPro" id="IPR050990">
    <property type="entry name" value="UPF0237/GcvR_regulator"/>
</dbReference>
<dbReference type="AlphaFoldDB" id="A0A0F4L1V5"/>
<dbReference type="SUPFAM" id="SSF55021">
    <property type="entry name" value="ACT-like"/>
    <property type="match status" value="1"/>
</dbReference>
<evidence type="ECO:0000259" key="2">
    <source>
        <dbReference type="PROSITE" id="PS51671"/>
    </source>
</evidence>
<protein>
    <recommendedName>
        <fullName evidence="1">UPF0237 protein JF69_03440</fullName>
    </recommendedName>
</protein>
<dbReference type="HAMAP" id="MF_01054">
    <property type="entry name" value="UPF0237"/>
    <property type="match status" value="1"/>
</dbReference>